<accession>E1QU97</accession>
<protein>
    <submittedName>
        <fullName evidence="1">Uncharacterized protein</fullName>
    </submittedName>
</protein>
<reference evidence="2" key="2">
    <citation type="journal article" date="2010" name="Stand. Genomic Sci.">
        <title>Complete genome sequence of Vulcanisaeta distributa type strain (IC-017T).</title>
        <authorList>
            <person name="Mavromatis K."/>
            <person name="Sikorski J."/>
            <person name="Pabst E."/>
            <person name="Teshima H."/>
            <person name="Lapidus A."/>
            <person name="Lucas S."/>
            <person name="Nolan M."/>
            <person name="Glavina Del Rio T."/>
            <person name="Cheng J."/>
            <person name="Bruce D."/>
            <person name="Goodwin L."/>
            <person name="Pitluck S."/>
            <person name="Liolios K."/>
            <person name="Ivanova N."/>
            <person name="Mikhailova N."/>
            <person name="Pati A."/>
            <person name="Chen A."/>
            <person name="Palaniappan K."/>
            <person name="Land M."/>
            <person name="Hauser L."/>
            <person name="Chang Y."/>
            <person name="Jeffries C."/>
            <person name="Rohde M."/>
            <person name="Spring S."/>
            <person name="Goker M."/>
            <person name="Wirth R."/>
            <person name="Woyke T."/>
            <person name="Bristow J."/>
            <person name="Eisen J."/>
            <person name="Markowitz V."/>
            <person name="Hugenholtz P."/>
            <person name="Klenk H."/>
            <person name="Kyrpides N."/>
        </authorList>
    </citation>
    <scope>NUCLEOTIDE SEQUENCE [LARGE SCALE GENOMIC DNA]</scope>
    <source>
        <strain evidence="2">DSM 14429 / JCM 11212 / NBRC 100878 / IC-017</strain>
    </source>
</reference>
<dbReference type="GeneID" id="9752659"/>
<reference evidence="1 2" key="1">
    <citation type="journal article" date="2010" name="Stand. Genomic Sci.">
        <title>Complete genome sequence of Vulcanisaeta distributa type strain (IC-017).</title>
        <authorList>
            <person name="Mavromatis K."/>
            <person name="Sikorski J."/>
            <person name="Pabst E."/>
            <person name="Teshima H."/>
            <person name="Lapidus A."/>
            <person name="Lucas S."/>
            <person name="Nolan M."/>
            <person name="Glavina Del Rio T."/>
            <person name="Cheng J.F."/>
            <person name="Bruce D."/>
            <person name="Goodwin L."/>
            <person name="Pitluck S."/>
            <person name="Liolios K."/>
            <person name="Ivanova N."/>
            <person name="Mikhailova N."/>
            <person name="Pati A."/>
            <person name="Chen A."/>
            <person name="Palaniappan K."/>
            <person name="Land M."/>
            <person name="Hauser L."/>
            <person name="Chang Y.J."/>
            <person name="Jeffries C.D."/>
            <person name="Rohde M."/>
            <person name="Spring S."/>
            <person name="Goker M."/>
            <person name="Wirth R."/>
            <person name="Woyke T."/>
            <person name="Bristow J."/>
            <person name="Eisen J.A."/>
            <person name="Markowitz V."/>
            <person name="Hugenholtz P."/>
            <person name="Klenk H.P."/>
            <person name="Kyrpides N.C."/>
        </authorList>
    </citation>
    <scope>NUCLEOTIDE SEQUENCE [LARGE SCALE GENOMIC DNA]</scope>
    <source>
        <strain evidence="2">DSM 14429 / JCM 11212 / NBRC 100878 / IC-017</strain>
    </source>
</reference>
<sequence length="175" mass="20227">MSEVFIIDDVPVRYEDLFRAPEKDGAVVSVRVHKSVKELLTKLAEKEGLDGVSELLRYLVAGYIMGKYKLIKPEPRVITQPIFLNVNINKKTIEEHTDMAQIGLKMEIDELIKESMDVINKVKKGVINPRGNEYIRRLRNKAVKYMVKALKYGMEEEYEKLKTIQVTLTTLLEEE</sequence>
<dbReference type="eggNOG" id="arCOG05596">
    <property type="taxonomic scope" value="Archaea"/>
</dbReference>
<proteinExistence type="predicted"/>
<dbReference type="OrthoDB" id="24300at2157"/>
<dbReference type="EMBL" id="CP002100">
    <property type="protein sequence ID" value="ADN51091.1"/>
    <property type="molecule type" value="Genomic_DNA"/>
</dbReference>
<name>E1QU97_VULDI</name>
<keyword evidence="2" id="KW-1185">Reference proteome</keyword>
<dbReference type="HOGENOM" id="CLU_1590949_0_0_2"/>
<dbReference type="KEGG" id="vdi:Vdis_1717"/>
<dbReference type="STRING" id="572478.Vdis_1717"/>
<dbReference type="RefSeq" id="WP_013336816.1">
    <property type="nucleotide sequence ID" value="NC_014537.1"/>
</dbReference>
<evidence type="ECO:0000313" key="1">
    <source>
        <dbReference type="EMBL" id="ADN51091.1"/>
    </source>
</evidence>
<dbReference type="GO" id="GO:0006355">
    <property type="term" value="P:regulation of DNA-templated transcription"/>
    <property type="evidence" value="ECO:0007669"/>
    <property type="project" value="InterPro"/>
</dbReference>
<dbReference type="Proteomes" id="UP000006681">
    <property type="component" value="Chromosome"/>
</dbReference>
<gene>
    <name evidence="1" type="ordered locus">Vdis_1717</name>
</gene>
<dbReference type="AlphaFoldDB" id="E1QU97"/>
<organism evidence="1 2">
    <name type="scientific">Vulcanisaeta distributa (strain DSM 14429 / JCM 11212 / NBRC 100878 / IC-017)</name>
    <dbReference type="NCBI Taxonomy" id="572478"/>
    <lineage>
        <taxon>Archaea</taxon>
        <taxon>Thermoproteota</taxon>
        <taxon>Thermoprotei</taxon>
        <taxon>Thermoproteales</taxon>
        <taxon>Thermoproteaceae</taxon>
        <taxon>Vulcanisaeta</taxon>
    </lineage>
</organism>
<evidence type="ECO:0000313" key="2">
    <source>
        <dbReference type="Proteomes" id="UP000006681"/>
    </source>
</evidence>